<dbReference type="EMBL" id="JBGBPQ010000022">
    <property type="protein sequence ID" value="KAL1503374.1"/>
    <property type="molecule type" value="Genomic_DNA"/>
</dbReference>
<feature type="compositionally biased region" description="Acidic residues" evidence="4">
    <location>
        <begin position="401"/>
        <end position="425"/>
    </location>
</feature>
<accession>A0AB34INV5</accession>
<dbReference type="GO" id="GO:0003824">
    <property type="term" value="F:catalytic activity"/>
    <property type="evidence" value="ECO:0007669"/>
    <property type="project" value="InterPro"/>
</dbReference>
<name>A0AB34INV5_PRYPA</name>
<dbReference type="GO" id="GO:0006281">
    <property type="term" value="P:DNA repair"/>
    <property type="evidence" value="ECO:0007669"/>
    <property type="project" value="InterPro"/>
</dbReference>
<evidence type="ECO:0000256" key="2">
    <source>
        <dbReference type="ARBA" id="ARBA00023043"/>
    </source>
</evidence>
<evidence type="ECO:0000256" key="1">
    <source>
        <dbReference type="ARBA" id="ARBA00022737"/>
    </source>
</evidence>
<gene>
    <name evidence="5" type="ORF">AB1Y20_011425</name>
</gene>
<keyword evidence="1" id="KW-0677">Repeat</keyword>
<dbReference type="PROSITE" id="PS50297">
    <property type="entry name" value="ANK_REP_REGION"/>
    <property type="match status" value="1"/>
</dbReference>
<dbReference type="Gene3D" id="1.10.1670.10">
    <property type="entry name" value="Helix-hairpin-Helix base-excision DNA repair enzymes (C-terminal)"/>
    <property type="match status" value="1"/>
</dbReference>
<proteinExistence type="predicted"/>
<dbReference type="SMART" id="SM00248">
    <property type="entry name" value="ANK"/>
    <property type="match status" value="4"/>
</dbReference>
<protein>
    <submittedName>
        <fullName evidence="5">Uncharacterized protein</fullName>
    </submittedName>
</protein>
<dbReference type="SUPFAM" id="SSF48150">
    <property type="entry name" value="DNA-glycosylase"/>
    <property type="match status" value="1"/>
</dbReference>
<keyword evidence="6" id="KW-1185">Reference proteome</keyword>
<dbReference type="PROSITE" id="PS50088">
    <property type="entry name" value="ANK_REPEAT"/>
    <property type="match status" value="1"/>
</dbReference>
<evidence type="ECO:0000256" key="3">
    <source>
        <dbReference type="PROSITE-ProRule" id="PRU00023"/>
    </source>
</evidence>
<feature type="compositionally biased region" description="Basic and acidic residues" evidence="4">
    <location>
        <begin position="426"/>
        <end position="435"/>
    </location>
</feature>
<organism evidence="5 6">
    <name type="scientific">Prymnesium parvum</name>
    <name type="common">Toxic golden alga</name>
    <dbReference type="NCBI Taxonomy" id="97485"/>
    <lineage>
        <taxon>Eukaryota</taxon>
        <taxon>Haptista</taxon>
        <taxon>Haptophyta</taxon>
        <taxon>Prymnesiophyceae</taxon>
        <taxon>Prymnesiales</taxon>
        <taxon>Prymnesiaceae</taxon>
        <taxon>Prymnesium</taxon>
    </lineage>
</organism>
<dbReference type="InterPro" id="IPR036770">
    <property type="entry name" value="Ankyrin_rpt-contain_sf"/>
</dbReference>
<dbReference type="InterPro" id="IPR002110">
    <property type="entry name" value="Ankyrin_rpt"/>
</dbReference>
<dbReference type="AlphaFoldDB" id="A0AB34INV5"/>
<dbReference type="Proteomes" id="UP001515480">
    <property type="component" value="Unassembled WGS sequence"/>
</dbReference>
<reference evidence="5 6" key="1">
    <citation type="journal article" date="2024" name="Science">
        <title>Giant polyketide synthase enzymes in the biosynthesis of giant marine polyether toxins.</title>
        <authorList>
            <person name="Fallon T.R."/>
            <person name="Shende V.V."/>
            <person name="Wierzbicki I.H."/>
            <person name="Pendleton A.L."/>
            <person name="Watervoot N.F."/>
            <person name="Auber R.P."/>
            <person name="Gonzalez D.J."/>
            <person name="Wisecaver J.H."/>
            <person name="Moore B.S."/>
        </authorList>
    </citation>
    <scope>NUCLEOTIDE SEQUENCE [LARGE SCALE GENOMIC DNA]</scope>
    <source>
        <strain evidence="5 6">12B1</strain>
    </source>
</reference>
<dbReference type="InterPro" id="IPR011257">
    <property type="entry name" value="DNA_glycosylase"/>
</dbReference>
<dbReference type="Gene3D" id="1.10.340.30">
    <property type="entry name" value="Hypothetical protein, domain 2"/>
    <property type="match status" value="1"/>
</dbReference>
<evidence type="ECO:0000313" key="6">
    <source>
        <dbReference type="Proteomes" id="UP001515480"/>
    </source>
</evidence>
<dbReference type="Gene3D" id="1.25.40.20">
    <property type="entry name" value="Ankyrin repeat-containing domain"/>
    <property type="match status" value="1"/>
</dbReference>
<dbReference type="Pfam" id="PF12796">
    <property type="entry name" value="Ank_2"/>
    <property type="match status" value="1"/>
</dbReference>
<dbReference type="PANTHER" id="PTHR24198:SF165">
    <property type="entry name" value="ANKYRIN REPEAT-CONTAINING PROTEIN-RELATED"/>
    <property type="match status" value="1"/>
</dbReference>
<evidence type="ECO:0000313" key="5">
    <source>
        <dbReference type="EMBL" id="KAL1503374.1"/>
    </source>
</evidence>
<dbReference type="SUPFAM" id="SSF48403">
    <property type="entry name" value="Ankyrin repeat"/>
    <property type="match status" value="1"/>
</dbReference>
<comment type="caution">
    <text evidence="5">The sequence shown here is derived from an EMBL/GenBank/DDBJ whole genome shotgun (WGS) entry which is preliminary data.</text>
</comment>
<dbReference type="InterPro" id="IPR023170">
    <property type="entry name" value="HhH_base_excis_C"/>
</dbReference>
<keyword evidence="2 3" id="KW-0040">ANK repeat</keyword>
<feature type="region of interest" description="Disordered" evidence="4">
    <location>
        <begin position="397"/>
        <end position="435"/>
    </location>
</feature>
<evidence type="ECO:0000256" key="4">
    <source>
        <dbReference type="SAM" id="MobiDB-lite"/>
    </source>
</evidence>
<dbReference type="PANTHER" id="PTHR24198">
    <property type="entry name" value="ANKYRIN REPEAT AND PROTEIN KINASE DOMAIN-CONTAINING PROTEIN"/>
    <property type="match status" value="1"/>
</dbReference>
<sequence length="811" mass="86930">MSLREALLGATHGAIDRYDLERARMLLALAHRADRAAEASHVHSRLLSLAPPPASSVLSPLVDVWRERMPSRLYEAHAAPLAAHTPAYLSAPPAAAADAEEGPLDQPYPQWAEPSSASVDALLGSSLFHADAEEARRAHAAAEGLLPAHARGSSSCDLLAALVQLSLAAPFSPLAADLPLLALLGGLHLATTPPDRRAQPAAPVQWDAVSRLDAAALRRALADGLADEYFYEPSRRAARAWRRGRARRLLRLLRALRERTGGCSLGWLRQMPTWQALQSLLRLPAVSAHAAAALLLFELRRPLFPLCVNALEEAKALGWVPPHASADAAFLHLHARLPRDGAVRRAVYTCLCRHSVFRLTRRNVTGVDGGERVDVPPAVRERRGQLVLQLLLRSAAPAEEGGAEEQAEEQAEAEEEAEEAAEEAEEKVKGEREEEEERLAARRELWRECDGLVVVPSVEACAADGVPLRVQLEECMQWHQLYPETGATPLAVHLRALDAAAASAAVEALVERRLPFQSERADDGWLSFEVTVSWSHAQMLSCARLLGAHDDPAAAEEGEAAWEAPAAAGPLLFGFGGACENALHLLAKCDAAAALESLWRRAGGGELTPAQTQPRRFPPLDARGRSALHAAALAGSCRAAACLLSLRAAADAADCRGDSPLHLACGAARAEVSALLLEAAPHAVELRNLEGSAPLEAAAGAGAAECVALLLRARACVDGTSRRRRTALHAAARGGHLEVCRRLVEHGCDPLLKDLSERRASEMLPAAAMEEGRWLVELTRDALKRRKQRPSNPADAEARAAAQTPAFGHDW</sequence>
<feature type="region of interest" description="Disordered" evidence="4">
    <location>
        <begin position="785"/>
        <end position="811"/>
    </location>
</feature>
<feature type="repeat" description="ANK" evidence="3">
    <location>
        <begin position="723"/>
        <end position="755"/>
    </location>
</feature>